<feature type="transmembrane region" description="Helical" evidence="5">
    <location>
        <begin position="59"/>
        <end position="80"/>
    </location>
</feature>
<comment type="subcellular location">
    <subcellularLocation>
        <location evidence="1">Cell membrane</location>
        <topology evidence="1">Multi-pass membrane protein</topology>
    </subcellularLocation>
</comment>
<protein>
    <submittedName>
        <fullName evidence="7">OFA family MFS transporter</fullName>
    </submittedName>
</protein>
<keyword evidence="2 5" id="KW-0812">Transmembrane</keyword>
<feature type="transmembrane region" description="Helical" evidence="5">
    <location>
        <begin position="110"/>
        <end position="137"/>
    </location>
</feature>
<evidence type="ECO:0000256" key="2">
    <source>
        <dbReference type="ARBA" id="ARBA00022692"/>
    </source>
</evidence>
<evidence type="ECO:0000313" key="8">
    <source>
        <dbReference type="Proteomes" id="UP000261812"/>
    </source>
</evidence>
<evidence type="ECO:0000259" key="6">
    <source>
        <dbReference type="PROSITE" id="PS50850"/>
    </source>
</evidence>
<dbReference type="PROSITE" id="PS50850">
    <property type="entry name" value="MFS"/>
    <property type="match status" value="1"/>
</dbReference>
<evidence type="ECO:0000313" key="7">
    <source>
        <dbReference type="EMBL" id="QLL29234.1"/>
    </source>
</evidence>
<feature type="transmembrane region" description="Helical" evidence="5">
    <location>
        <begin position="320"/>
        <end position="343"/>
    </location>
</feature>
<dbReference type="InterPro" id="IPR036259">
    <property type="entry name" value="MFS_trans_sf"/>
</dbReference>
<feature type="transmembrane region" description="Helical" evidence="5">
    <location>
        <begin position="385"/>
        <end position="405"/>
    </location>
</feature>
<reference evidence="8" key="1">
    <citation type="submission" date="2018-09" db="EMBL/GenBank/DDBJ databases">
        <title>Complete genome sequence of thermophilic cyanobacteria strain Thermosynechococcus elongatus PKUAC-SCTE542.</title>
        <authorList>
            <person name="Liang Y."/>
            <person name="Tang J."/>
            <person name="Daroch M."/>
        </authorList>
    </citation>
    <scope>NUCLEOTIDE SEQUENCE [LARGE SCALE GENOMIC DNA]</scope>
    <source>
        <strain evidence="8">E542</strain>
    </source>
</reference>
<keyword evidence="4 5" id="KW-0472">Membrane</keyword>
<dbReference type="CDD" id="cd17353">
    <property type="entry name" value="MFS_OFA_like"/>
    <property type="match status" value="1"/>
</dbReference>
<feature type="transmembrane region" description="Helical" evidence="5">
    <location>
        <begin position="256"/>
        <end position="274"/>
    </location>
</feature>
<dbReference type="PANTHER" id="PTHR11360:SF304">
    <property type="entry name" value="MFS DOMAIN-CONTAINING PROTEIN"/>
    <property type="match status" value="1"/>
</dbReference>
<dbReference type="GO" id="GO:0022857">
    <property type="term" value="F:transmembrane transporter activity"/>
    <property type="evidence" value="ECO:0007669"/>
    <property type="project" value="InterPro"/>
</dbReference>
<feature type="transmembrane region" description="Helical" evidence="5">
    <location>
        <begin position="20"/>
        <end position="39"/>
    </location>
</feature>
<dbReference type="Pfam" id="PF07690">
    <property type="entry name" value="MFS_1"/>
    <property type="match status" value="1"/>
</dbReference>
<keyword evidence="3 5" id="KW-1133">Transmembrane helix</keyword>
<dbReference type="EMBL" id="CP032152">
    <property type="protein sequence ID" value="QLL29234.1"/>
    <property type="molecule type" value="Genomic_DNA"/>
</dbReference>
<organism evidence="7 8">
    <name type="scientific">Thermosynechococcus sichuanensis E542</name>
    <dbReference type="NCBI Taxonomy" id="2016101"/>
    <lineage>
        <taxon>Bacteria</taxon>
        <taxon>Bacillati</taxon>
        <taxon>Cyanobacteriota</taxon>
        <taxon>Cyanophyceae</taxon>
        <taxon>Acaryochloridales</taxon>
        <taxon>Thermosynechococcaceae</taxon>
        <taxon>Thermosynechococcus</taxon>
        <taxon>Thermosynechococcus sichuanensis</taxon>
    </lineage>
</organism>
<dbReference type="RefSeq" id="WP_181494492.1">
    <property type="nucleotide sequence ID" value="NZ_CP032152.1"/>
</dbReference>
<dbReference type="InterPro" id="IPR050327">
    <property type="entry name" value="Proton-linked_MCT"/>
</dbReference>
<accession>A0A7D6J2U2</accession>
<dbReference type="AlphaFoldDB" id="A0A7D6J2U2"/>
<dbReference type="Proteomes" id="UP000261812">
    <property type="component" value="Chromosome"/>
</dbReference>
<evidence type="ECO:0000256" key="4">
    <source>
        <dbReference type="ARBA" id="ARBA00023136"/>
    </source>
</evidence>
<feature type="transmembrane region" description="Helical" evidence="5">
    <location>
        <begin position="294"/>
        <end position="314"/>
    </location>
</feature>
<sequence length="416" mass="43913">MTQPVPTLKLFGQPAQRGRWFLIPLGMLILLCLGTVYSWSIFRAPLAAELGLSTTASLLPYALALVFYALLMPITGAYLPRLGSRRLTVVGGLVVAAGYLGASMANSGLMLALCYGVIAGMGVGITYGIPMAVVAAWFPDRKGLAVGTTIIGFGLSPLITAPLANALMQATSVRTALQILGIAFGLIIILCAQGMRFPPTDWAQMLPQTHRSTGAAHYPPSLLRSRSFYALWSCYALGTFIGLSSIGISGAVAQEVIGLSPAVAAASVSFFALFNGLSRPLMGWLSDRWPPRYVGMAMFTCVLAASLIMTTATLGDVAPFLVAFALLWFCLGGWLAIAPTLTLRFFKPADYAKNYGVVFTAYGVGALLGTLVSGQVRDRLGSYSALFYLLAALAILGIVLAATFLKPEPQTSTGVE</sequence>
<evidence type="ECO:0000256" key="1">
    <source>
        <dbReference type="ARBA" id="ARBA00004651"/>
    </source>
</evidence>
<feature type="transmembrane region" description="Helical" evidence="5">
    <location>
        <begin position="228"/>
        <end position="250"/>
    </location>
</feature>
<dbReference type="SUPFAM" id="SSF103473">
    <property type="entry name" value="MFS general substrate transporter"/>
    <property type="match status" value="1"/>
</dbReference>
<dbReference type="KEGG" id="tsq:D3A95_07795"/>
<feature type="transmembrane region" description="Helical" evidence="5">
    <location>
        <begin position="144"/>
        <end position="164"/>
    </location>
</feature>
<dbReference type="InterPro" id="IPR011701">
    <property type="entry name" value="MFS"/>
</dbReference>
<feature type="domain" description="Major facilitator superfamily (MFS) profile" evidence="6">
    <location>
        <begin position="19"/>
        <end position="409"/>
    </location>
</feature>
<feature type="transmembrane region" description="Helical" evidence="5">
    <location>
        <begin position="87"/>
        <end position="104"/>
    </location>
</feature>
<proteinExistence type="predicted"/>
<feature type="transmembrane region" description="Helical" evidence="5">
    <location>
        <begin position="355"/>
        <end position="373"/>
    </location>
</feature>
<dbReference type="Gene3D" id="1.20.1250.20">
    <property type="entry name" value="MFS general substrate transporter like domains"/>
    <property type="match status" value="2"/>
</dbReference>
<dbReference type="PANTHER" id="PTHR11360">
    <property type="entry name" value="MONOCARBOXYLATE TRANSPORTER"/>
    <property type="match status" value="1"/>
</dbReference>
<keyword evidence="8" id="KW-1185">Reference proteome</keyword>
<gene>
    <name evidence="7" type="ORF">D3A95_07795</name>
</gene>
<feature type="transmembrane region" description="Helical" evidence="5">
    <location>
        <begin position="176"/>
        <end position="195"/>
    </location>
</feature>
<name>A0A7D6J2U2_9CYAN</name>
<dbReference type="InterPro" id="IPR020846">
    <property type="entry name" value="MFS_dom"/>
</dbReference>
<evidence type="ECO:0000256" key="5">
    <source>
        <dbReference type="SAM" id="Phobius"/>
    </source>
</evidence>
<dbReference type="GO" id="GO:0005886">
    <property type="term" value="C:plasma membrane"/>
    <property type="evidence" value="ECO:0007669"/>
    <property type="project" value="UniProtKB-SubCell"/>
</dbReference>
<evidence type="ECO:0000256" key="3">
    <source>
        <dbReference type="ARBA" id="ARBA00022989"/>
    </source>
</evidence>